<dbReference type="AlphaFoldDB" id="A0AAP0BG55"/>
<evidence type="ECO:0000313" key="1">
    <source>
        <dbReference type="EMBL" id="KAK8938580.1"/>
    </source>
</evidence>
<accession>A0AAP0BG55</accession>
<dbReference type="Proteomes" id="UP001418222">
    <property type="component" value="Unassembled WGS sequence"/>
</dbReference>
<proteinExistence type="predicted"/>
<organism evidence="1 2">
    <name type="scientific">Platanthera zijinensis</name>
    <dbReference type="NCBI Taxonomy" id="2320716"/>
    <lineage>
        <taxon>Eukaryota</taxon>
        <taxon>Viridiplantae</taxon>
        <taxon>Streptophyta</taxon>
        <taxon>Embryophyta</taxon>
        <taxon>Tracheophyta</taxon>
        <taxon>Spermatophyta</taxon>
        <taxon>Magnoliopsida</taxon>
        <taxon>Liliopsida</taxon>
        <taxon>Asparagales</taxon>
        <taxon>Orchidaceae</taxon>
        <taxon>Orchidoideae</taxon>
        <taxon>Orchideae</taxon>
        <taxon>Orchidinae</taxon>
        <taxon>Platanthera</taxon>
    </lineage>
</organism>
<protein>
    <submittedName>
        <fullName evidence="1">Uncharacterized protein</fullName>
    </submittedName>
</protein>
<gene>
    <name evidence="1" type="ORF">KSP39_PZI011686</name>
</gene>
<comment type="caution">
    <text evidence="1">The sequence shown here is derived from an EMBL/GenBank/DDBJ whole genome shotgun (WGS) entry which is preliminary data.</text>
</comment>
<evidence type="ECO:0000313" key="2">
    <source>
        <dbReference type="Proteomes" id="UP001418222"/>
    </source>
</evidence>
<name>A0AAP0BG55_9ASPA</name>
<keyword evidence="2" id="KW-1185">Reference proteome</keyword>
<sequence>MGECLERFQHSTETISRYFSQGLDVLIRLSQDVIASVDNRFTDIPAKILNDDRYMSYFKDCI</sequence>
<dbReference type="EMBL" id="JBBWWQ010000009">
    <property type="protein sequence ID" value="KAK8938580.1"/>
    <property type="molecule type" value="Genomic_DNA"/>
</dbReference>
<reference evidence="1 2" key="1">
    <citation type="journal article" date="2022" name="Nat. Plants">
        <title>Genomes of leafy and leafless Platanthera orchids illuminate the evolution of mycoheterotrophy.</title>
        <authorList>
            <person name="Li M.H."/>
            <person name="Liu K.W."/>
            <person name="Li Z."/>
            <person name="Lu H.C."/>
            <person name="Ye Q.L."/>
            <person name="Zhang D."/>
            <person name="Wang J.Y."/>
            <person name="Li Y.F."/>
            <person name="Zhong Z.M."/>
            <person name="Liu X."/>
            <person name="Yu X."/>
            <person name="Liu D.K."/>
            <person name="Tu X.D."/>
            <person name="Liu B."/>
            <person name="Hao Y."/>
            <person name="Liao X.Y."/>
            <person name="Jiang Y.T."/>
            <person name="Sun W.H."/>
            <person name="Chen J."/>
            <person name="Chen Y.Q."/>
            <person name="Ai Y."/>
            <person name="Zhai J.W."/>
            <person name="Wu S.S."/>
            <person name="Zhou Z."/>
            <person name="Hsiao Y.Y."/>
            <person name="Wu W.L."/>
            <person name="Chen Y.Y."/>
            <person name="Lin Y.F."/>
            <person name="Hsu J.L."/>
            <person name="Li C.Y."/>
            <person name="Wang Z.W."/>
            <person name="Zhao X."/>
            <person name="Zhong W.Y."/>
            <person name="Ma X.K."/>
            <person name="Ma L."/>
            <person name="Huang J."/>
            <person name="Chen G.Z."/>
            <person name="Huang M.Z."/>
            <person name="Huang L."/>
            <person name="Peng D.H."/>
            <person name="Luo Y.B."/>
            <person name="Zou S.Q."/>
            <person name="Chen S.P."/>
            <person name="Lan S."/>
            <person name="Tsai W.C."/>
            <person name="Van de Peer Y."/>
            <person name="Liu Z.J."/>
        </authorList>
    </citation>
    <scope>NUCLEOTIDE SEQUENCE [LARGE SCALE GENOMIC DNA]</scope>
    <source>
        <strain evidence="1">Lor287</strain>
    </source>
</reference>